<sequence length="101" mass="11248">MSKAVGKKELALGTDIGNACQLMSSPLDGRFRVWGDREIRFLPPAPHATAARRPHTRTQPAQQTLLQEEPVRAQCGTGSTPTGIVGQYHRPWECRKYTLYS</sequence>
<accession>A0A9N7Z2Q6</accession>
<reference evidence="1" key="1">
    <citation type="submission" date="2020-03" db="EMBL/GenBank/DDBJ databases">
        <authorList>
            <person name="Weist P."/>
        </authorList>
    </citation>
    <scope>NUCLEOTIDE SEQUENCE</scope>
</reference>
<dbReference type="EMBL" id="CADEAL010003925">
    <property type="protein sequence ID" value="CAB1446705.1"/>
    <property type="molecule type" value="Genomic_DNA"/>
</dbReference>
<evidence type="ECO:0000313" key="2">
    <source>
        <dbReference type="Proteomes" id="UP001153269"/>
    </source>
</evidence>
<comment type="caution">
    <text evidence="1">The sequence shown here is derived from an EMBL/GenBank/DDBJ whole genome shotgun (WGS) entry which is preliminary data.</text>
</comment>
<protein>
    <submittedName>
        <fullName evidence="1">Uncharacterized protein</fullName>
    </submittedName>
</protein>
<name>A0A9N7Z2Q6_PLEPL</name>
<organism evidence="1 2">
    <name type="scientific">Pleuronectes platessa</name>
    <name type="common">European plaice</name>
    <dbReference type="NCBI Taxonomy" id="8262"/>
    <lineage>
        <taxon>Eukaryota</taxon>
        <taxon>Metazoa</taxon>
        <taxon>Chordata</taxon>
        <taxon>Craniata</taxon>
        <taxon>Vertebrata</taxon>
        <taxon>Euteleostomi</taxon>
        <taxon>Actinopterygii</taxon>
        <taxon>Neopterygii</taxon>
        <taxon>Teleostei</taxon>
        <taxon>Neoteleostei</taxon>
        <taxon>Acanthomorphata</taxon>
        <taxon>Carangaria</taxon>
        <taxon>Pleuronectiformes</taxon>
        <taxon>Pleuronectoidei</taxon>
        <taxon>Pleuronectidae</taxon>
        <taxon>Pleuronectes</taxon>
    </lineage>
</organism>
<proteinExistence type="predicted"/>
<dbReference type="Proteomes" id="UP001153269">
    <property type="component" value="Unassembled WGS sequence"/>
</dbReference>
<dbReference type="AlphaFoldDB" id="A0A9N7Z2Q6"/>
<evidence type="ECO:0000313" key="1">
    <source>
        <dbReference type="EMBL" id="CAB1446705.1"/>
    </source>
</evidence>
<keyword evidence="2" id="KW-1185">Reference proteome</keyword>
<gene>
    <name evidence="1" type="ORF">PLEPLA_LOCUS34430</name>
</gene>